<organism evidence="6 7">
    <name type="scientific">Haloarcula vallismortis</name>
    <name type="common">Halobacterium vallismortis</name>
    <dbReference type="NCBI Taxonomy" id="28442"/>
    <lineage>
        <taxon>Archaea</taxon>
        <taxon>Methanobacteriati</taxon>
        <taxon>Methanobacteriota</taxon>
        <taxon>Stenosarchaea group</taxon>
        <taxon>Halobacteria</taxon>
        <taxon>Halobacteriales</taxon>
        <taxon>Haloarculaceae</taxon>
        <taxon>Haloarcula</taxon>
    </lineage>
</organism>
<sequence length="351" mass="39453">MVDDTEQSGASGAGQSVSEVMDRLESLRSEEEERAESATAGVLLDQLQEVEQRLLAFGEALGGTADTVTDLPFTEEAGLDHMPEPLYVRHDTEMLNQVTSWLLQDQHIGLVSPYGTGKTAFREIVLRDLSKHEGFVITHLDNPRETTPRKLYQTVLTAAYAAGYSIDQRNYSQVRDGIPWATAEAKDAVHEIVRRVRGDGKTLLLVVDEIEVLEADLLSPLQVAGDAGVRLFLTGTPEGKRRVAEIRGTLDSRLRYYEGIDPFSPDDVAEYAARSLAYFRDEPYEGQAPDLFTRAAIEDIHERTEGNPREVRIECRELFTRAAFVWYRTGQDISRIQITPELRHRRFGMGR</sequence>
<reference evidence="6 7" key="1">
    <citation type="submission" date="2016-10" db="EMBL/GenBank/DDBJ databases">
        <authorList>
            <person name="de Groot N.N."/>
        </authorList>
    </citation>
    <scope>NUCLEOTIDE SEQUENCE [LARGE SCALE GENOMIC DNA]</scope>
    <source>
        <strain evidence="6 7">DSM 3756</strain>
    </source>
</reference>
<feature type="region of interest" description="Disordered" evidence="4">
    <location>
        <begin position="1"/>
        <end position="40"/>
    </location>
</feature>
<keyword evidence="2" id="KW-0547">Nucleotide-binding</keyword>
<proteinExistence type="predicted"/>
<evidence type="ECO:0000256" key="1">
    <source>
        <dbReference type="ARBA" id="ARBA00022705"/>
    </source>
</evidence>
<feature type="compositionally biased region" description="Basic and acidic residues" evidence="4">
    <location>
        <begin position="20"/>
        <end position="31"/>
    </location>
</feature>
<dbReference type="GO" id="GO:0006260">
    <property type="term" value="P:DNA replication"/>
    <property type="evidence" value="ECO:0007669"/>
    <property type="project" value="UniProtKB-KW"/>
</dbReference>
<dbReference type="AlphaFoldDB" id="A0A1H2ZJR1"/>
<keyword evidence="3" id="KW-0067">ATP-binding</keyword>
<keyword evidence="1" id="KW-0235">DNA replication</keyword>
<dbReference type="InterPro" id="IPR049945">
    <property type="entry name" value="AAA_22"/>
</dbReference>
<dbReference type="SUPFAM" id="SSF52540">
    <property type="entry name" value="P-loop containing nucleoside triphosphate hydrolases"/>
    <property type="match status" value="1"/>
</dbReference>
<dbReference type="Gene3D" id="3.40.50.300">
    <property type="entry name" value="P-loop containing nucleotide triphosphate hydrolases"/>
    <property type="match status" value="1"/>
</dbReference>
<dbReference type="InterPro" id="IPR027417">
    <property type="entry name" value="P-loop_NTPase"/>
</dbReference>
<accession>A0A1H2ZJR1</accession>
<evidence type="ECO:0000256" key="2">
    <source>
        <dbReference type="ARBA" id="ARBA00022741"/>
    </source>
</evidence>
<dbReference type="InterPro" id="IPR052026">
    <property type="entry name" value="ExeA_AAA_ATPase_DNA-bind"/>
</dbReference>
<feature type="domain" description="ORC1/DEAH AAA+ ATPase" evidence="5">
    <location>
        <begin position="106"/>
        <end position="238"/>
    </location>
</feature>
<protein>
    <submittedName>
        <fullName evidence="6">AAA domain-containing protein</fullName>
    </submittedName>
</protein>
<dbReference type="GO" id="GO:0016887">
    <property type="term" value="F:ATP hydrolysis activity"/>
    <property type="evidence" value="ECO:0007669"/>
    <property type="project" value="InterPro"/>
</dbReference>
<evidence type="ECO:0000256" key="3">
    <source>
        <dbReference type="ARBA" id="ARBA00022840"/>
    </source>
</evidence>
<dbReference type="Pfam" id="PF13401">
    <property type="entry name" value="AAA_22"/>
    <property type="match status" value="1"/>
</dbReference>
<dbReference type="PANTHER" id="PTHR35894:SF1">
    <property type="entry name" value="PHOSPHORIBULOKINASE _ URIDINE KINASE FAMILY"/>
    <property type="match status" value="1"/>
</dbReference>
<dbReference type="PANTHER" id="PTHR35894">
    <property type="entry name" value="GENERAL SECRETION PATHWAY PROTEIN A-RELATED"/>
    <property type="match status" value="1"/>
</dbReference>
<dbReference type="STRING" id="28442.SAMN05443574_1172"/>
<evidence type="ECO:0000313" key="7">
    <source>
        <dbReference type="Proteomes" id="UP000182573"/>
    </source>
</evidence>
<gene>
    <name evidence="6" type="ORF">SAMN05443574_1172</name>
</gene>
<evidence type="ECO:0000256" key="4">
    <source>
        <dbReference type="SAM" id="MobiDB-lite"/>
    </source>
</evidence>
<evidence type="ECO:0000259" key="5">
    <source>
        <dbReference type="Pfam" id="PF13401"/>
    </source>
</evidence>
<dbReference type="GO" id="GO:0005524">
    <property type="term" value="F:ATP binding"/>
    <property type="evidence" value="ECO:0007669"/>
    <property type="project" value="UniProtKB-KW"/>
</dbReference>
<dbReference type="Proteomes" id="UP000182573">
    <property type="component" value="Unassembled WGS sequence"/>
</dbReference>
<feature type="compositionally biased region" description="Low complexity" evidence="4">
    <location>
        <begin position="7"/>
        <end position="19"/>
    </location>
</feature>
<name>A0A1H2ZJR1_HALVA</name>
<evidence type="ECO:0000313" key="6">
    <source>
        <dbReference type="EMBL" id="SDX17567.1"/>
    </source>
</evidence>
<dbReference type="EMBL" id="FNOF01000017">
    <property type="protein sequence ID" value="SDX17567.1"/>
    <property type="molecule type" value="Genomic_DNA"/>
</dbReference>